<dbReference type="CDD" id="cd00093">
    <property type="entry name" value="HTH_XRE"/>
    <property type="match status" value="1"/>
</dbReference>
<evidence type="ECO:0000313" key="1">
    <source>
        <dbReference type="EMBL" id="USY18018.1"/>
    </source>
</evidence>
<protein>
    <submittedName>
        <fullName evidence="1">Helix-turn-helix domain-containing protein</fullName>
    </submittedName>
</protein>
<dbReference type="InterPro" id="IPR001387">
    <property type="entry name" value="Cro/C1-type_HTH"/>
</dbReference>
<accession>A0ABY5D3B5</accession>
<evidence type="ECO:0000313" key="2">
    <source>
        <dbReference type="Proteomes" id="UP001055940"/>
    </source>
</evidence>
<dbReference type="RefSeq" id="WP_254417497.1">
    <property type="nucleotide sequence ID" value="NZ_BAAAJB010000077.1"/>
</dbReference>
<reference evidence="1" key="1">
    <citation type="submission" date="2022-06" db="EMBL/GenBank/DDBJ databases">
        <authorList>
            <person name="Ping M."/>
        </authorList>
    </citation>
    <scope>NUCLEOTIDE SEQUENCE</scope>
    <source>
        <strain evidence="1">JCM11759T</strain>
    </source>
</reference>
<proteinExistence type="predicted"/>
<name>A0ABY5D3B5_9ACTN</name>
<dbReference type="InterPro" id="IPR010982">
    <property type="entry name" value="Lambda_DNA-bd_dom_sf"/>
</dbReference>
<dbReference type="SUPFAM" id="SSF47413">
    <property type="entry name" value="lambda repressor-like DNA-binding domains"/>
    <property type="match status" value="1"/>
</dbReference>
<keyword evidence="2" id="KW-1185">Reference proteome</keyword>
<sequence length="263" mass="28141">MILSKLLRHSRQRRGWSTTDLAAASNTSASLVEHLEAGQGLPGWGQALRVMLDVLDITPDVVWRHALAEATSARGPVELGWSPVFLDVVVVAGPVPNVRALEELLSEIAERVDRPPGLIVVRDPQWAADGERAAFEVAADLSSCYGPSYQVRAGATVALMWDPSLITLTRWQPDPVHAQMTIPAGSALTLTADPAHTPTPGAAVLMVSPNPGPKPKGSEASCHVRACPTLREAIIPGSHQVGPHCTRLSFLLPLMHKGVQTWN</sequence>
<gene>
    <name evidence="1" type="ORF">NE857_22140</name>
</gene>
<dbReference type="EMBL" id="CP099837">
    <property type="protein sequence ID" value="USY18018.1"/>
    <property type="molecule type" value="Genomic_DNA"/>
</dbReference>
<dbReference type="Proteomes" id="UP001055940">
    <property type="component" value="Chromosome"/>
</dbReference>
<organism evidence="1 2">
    <name type="scientific">Nocardiopsis exhalans</name>
    <dbReference type="NCBI Taxonomy" id="163604"/>
    <lineage>
        <taxon>Bacteria</taxon>
        <taxon>Bacillati</taxon>
        <taxon>Actinomycetota</taxon>
        <taxon>Actinomycetes</taxon>
        <taxon>Streptosporangiales</taxon>
        <taxon>Nocardiopsidaceae</taxon>
        <taxon>Nocardiopsis</taxon>
    </lineage>
</organism>
<dbReference type="Pfam" id="PF13560">
    <property type="entry name" value="HTH_31"/>
    <property type="match status" value="1"/>
</dbReference>
<dbReference type="Gene3D" id="1.10.260.40">
    <property type="entry name" value="lambda repressor-like DNA-binding domains"/>
    <property type="match status" value="1"/>
</dbReference>